<reference evidence="2" key="1">
    <citation type="journal article" date="2017" name="Cell">
        <title>Insights into land plant evolution garnered from the Marchantia polymorpha genome.</title>
        <authorList>
            <person name="Bowman J.L."/>
            <person name="Kohchi T."/>
            <person name="Yamato K.T."/>
            <person name="Jenkins J."/>
            <person name="Shu S."/>
            <person name="Ishizaki K."/>
            <person name="Yamaoka S."/>
            <person name="Nishihama R."/>
            <person name="Nakamura Y."/>
            <person name="Berger F."/>
            <person name="Adam C."/>
            <person name="Aki S.S."/>
            <person name="Althoff F."/>
            <person name="Araki T."/>
            <person name="Arteaga-Vazquez M.A."/>
            <person name="Balasubrmanian S."/>
            <person name="Barry K."/>
            <person name="Bauer D."/>
            <person name="Boehm C.R."/>
            <person name="Briginshaw L."/>
            <person name="Caballero-Perez J."/>
            <person name="Catarino B."/>
            <person name="Chen F."/>
            <person name="Chiyoda S."/>
            <person name="Chovatia M."/>
            <person name="Davies K.M."/>
            <person name="Delmans M."/>
            <person name="Demura T."/>
            <person name="Dierschke T."/>
            <person name="Dolan L."/>
            <person name="Dorantes-Acosta A.E."/>
            <person name="Eklund D.M."/>
            <person name="Florent S.N."/>
            <person name="Flores-Sandoval E."/>
            <person name="Fujiyama A."/>
            <person name="Fukuzawa H."/>
            <person name="Galik B."/>
            <person name="Grimanelli D."/>
            <person name="Grimwood J."/>
            <person name="Grossniklaus U."/>
            <person name="Hamada T."/>
            <person name="Haseloff J."/>
            <person name="Hetherington A.J."/>
            <person name="Higo A."/>
            <person name="Hirakawa Y."/>
            <person name="Hundley H.N."/>
            <person name="Ikeda Y."/>
            <person name="Inoue K."/>
            <person name="Inoue S.I."/>
            <person name="Ishida S."/>
            <person name="Jia Q."/>
            <person name="Kakita M."/>
            <person name="Kanazawa T."/>
            <person name="Kawai Y."/>
            <person name="Kawashima T."/>
            <person name="Kennedy M."/>
            <person name="Kinose K."/>
            <person name="Kinoshita T."/>
            <person name="Kohara Y."/>
            <person name="Koide E."/>
            <person name="Komatsu K."/>
            <person name="Kopischke S."/>
            <person name="Kubo M."/>
            <person name="Kyozuka J."/>
            <person name="Lagercrantz U."/>
            <person name="Lin S.S."/>
            <person name="Lindquist E."/>
            <person name="Lipzen A.M."/>
            <person name="Lu C.W."/>
            <person name="De Luna E."/>
            <person name="Martienssen R.A."/>
            <person name="Minamino N."/>
            <person name="Mizutani M."/>
            <person name="Mizutani M."/>
            <person name="Mochizuki N."/>
            <person name="Monte I."/>
            <person name="Mosher R."/>
            <person name="Nagasaki H."/>
            <person name="Nakagami H."/>
            <person name="Naramoto S."/>
            <person name="Nishitani K."/>
            <person name="Ohtani M."/>
            <person name="Okamoto T."/>
            <person name="Okumura M."/>
            <person name="Phillips J."/>
            <person name="Pollak B."/>
            <person name="Reinders A."/>
            <person name="Rovekamp M."/>
            <person name="Sano R."/>
            <person name="Sawa S."/>
            <person name="Schmid M.W."/>
            <person name="Shirakawa M."/>
            <person name="Solano R."/>
            <person name="Spunde A."/>
            <person name="Suetsugu N."/>
            <person name="Sugano S."/>
            <person name="Sugiyama A."/>
            <person name="Sun R."/>
            <person name="Suzuki Y."/>
            <person name="Takenaka M."/>
            <person name="Takezawa D."/>
            <person name="Tomogane H."/>
            <person name="Tsuzuki M."/>
            <person name="Ueda T."/>
            <person name="Umeda M."/>
            <person name="Ward J.M."/>
            <person name="Watanabe Y."/>
            <person name="Yazaki K."/>
            <person name="Yokoyama R."/>
            <person name="Yoshitake Y."/>
            <person name="Yotsui I."/>
            <person name="Zachgo S."/>
            <person name="Schmutz J."/>
        </authorList>
    </citation>
    <scope>NUCLEOTIDE SEQUENCE [LARGE SCALE GENOMIC DNA]</scope>
    <source>
        <strain evidence="2">Tak-1</strain>
    </source>
</reference>
<keyword evidence="2" id="KW-1185">Reference proteome</keyword>
<dbReference type="EMBL" id="KZ772754">
    <property type="protein sequence ID" value="PTQ34164.1"/>
    <property type="molecule type" value="Genomic_DNA"/>
</dbReference>
<gene>
    <name evidence="1" type="ORF">MARPO_0082s0017</name>
</gene>
<accession>A0A2R6WJY3</accession>
<name>A0A2R6WJY3_MARPO</name>
<evidence type="ECO:0000313" key="1">
    <source>
        <dbReference type="EMBL" id="PTQ34164.1"/>
    </source>
</evidence>
<organism evidence="1 2">
    <name type="scientific">Marchantia polymorpha</name>
    <name type="common">Common liverwort</name>
    <name type="synonym">Marchantia aquatica</name>
    <dbReference type="NCBI Taxonomy" id="3197"/>
    <lineage>
        <taxon>Eukaryota</taxon>
        <taxon>Viridiplantae</taxon>
        <taxon>Streptophyta</taxon>
        <taxon>Embryophyta</taxon>
        <taxon>Marchantiophyta</taxon>
        <taxon>Marchantiopsida</taxon>
        <taxon>Marchantiidae</taxon>
        <taxon>Marchantiales</taxon>
        <taxon>Marchantiaceae</taxon>
        <taxon>Marchantia</taxon>
    </lineage>
</organism>
<evidence type="ECO:0000313" key="2">
    <source>
        <dbReference type="Proteomes" id="UP000244005"/>
    </source>
</evidence>
<protein>
    <submittedName>
        <fullName evidence="1">Uncharacterized protein</fullName>
    </submittedName>
</protein>
<sequence>MTNFVECEMHAGRRSVDKKPAEYLCTGAGPFLPMGGNCMCGGGGSGCGRSLSEATFRASGLESSLYRPHPMAHPQLLIRPCIDFSRWPASLIPDIVDPSSIVWTLTLKIAAKSRKNIKRASVAANIPLALGLLKMEL</sequence>
<dbReference type="AlphaFoldDB" id="A0A2R6WJY3"/>
<dbReference type="Gramene" id="Mp2g15210.1">
    <property type="protein sequence ID" value="Mp2g15210.1.cds1"/>
    <property type="gene ID" value="Mp2g15210"/>
</dbReference>
<dbReference type="Proteomes" id="UP000244005">
    <property type="component" value="Unassembled WGS sequence"/>
</dbReference>
<proteinExistence type="predicted"/>